<keyword evidence="1" id="KW-0614">Plasmid</keyword>
<protein>
    <submittedName>
        <fullName evidence="1">Uncharacterized protein</fullName>
    </submittedName>
</protein>
<evidence type="ECO:0000313" key="2">
    <source>
        <dbReference type="Proteomes" id="UP000241238"/>
    </source>
</evidence>
<dbReference type="Proteomes" id="UP000241238">
    <property type="component" value="Plasmid pFvar_27725"/>
</dbReference>
<organism evidence="1 2">
    <name type="scientific">Fusobacterium varium ATCC 27725</name>
    <dbReference type="NCBI Taxonomy" id="469618"/>
    <lineage>
        <taxon>Bacteria</taxon>
        <taxon>Fusobacteriati</taxon>
        <taxon>Fusobacteriota</taxon>
        <taxon>Fusobacteriia</taxon>
        <taxon>Fusobacteriales</taxon>
        <taxon>Fusobacteriaceae</taxon>
        <taxon>Fusobacterium</taxon>
    </lineage>
</organism>
<gene>
    <name evidence="1" type="ORF">C4N18_15335</name>
</gene>
<sequence>MQDKEMFITENKEGKYYFLGVERGLAIIKVVRDKERKTKLSLPDTSIFRLNINRSNIGLYVNSYRRRINITEALKKFKDSIQVIDNQLKYVLKCQCGGYVIAHRKDVVEIESEYVSTKGEPLGENVYKAIDGATPNRYKCKKCGTTFLASDLKYLKRERIKVNDRSTSRT</sequence>
<keyword evidence="2" id="KW-1185">Reference proteome</keyword>
<reference evidence="2" key="1">
    <citation type="journal article" date="2018" name="MSphere">
        <title>Fusobacterium Genomics Using MinION and Illumina Sequencing Enables Genome Completion and Correction.</title>
        <authorList>
            <person name="Todd S.M."/>
            <person name="Settlage R.E."/>
            <person name="Lahmers K.K."/>
            <person name="Slade D.J."/>
        </authorList>
    </citation>
    <scope>NUCLEOTIDE SEQUENCE [LARGE SCALE GENOMIC DNA]</scope>
    <source>
        <strain evidence="2">ATCC 27725</strain>
    </source>
</reference>
<accession>A0ABN5JKA6</accession>
<evidence type="ECO:0000313" key="1">
    <source>
        <dbReference type="EMBL" id="AVQ32618.1"/>
    </source>
</evidence>
<dbReference type="GeneID" id="77469380"/>
<dbReference type="RefSeq" id="WP_005950125.1">
    <property type="nucleotide sequence ID" value="NZ_CP028104.1"/>
</dbReference>
<geneLocation type="plasmid" evidence="2">
    <name>pfvar_27725</name>
</geneLocation>
<proteinExistence type="predicted"/>
<name>A0ABN5JKA6_FUSVA</name>
<dbReference type="EMBL" id="CP028104">
    <property type="protein sequence ID" value="AVQ32618.1"/>
    <property type="molecule type" value="Genomic_DNA"/>
</dbReference>